<dbReference type="PANTHER" id="PTHR43008:SF4">
    <property type="entry name" value="CHAIN DEHYDROGENASE, PUTATIVE (AFU_ORTHOLOGUE AFUA_4G08710)-RELATED"/>
    <property type="match status" value="1"/>
</dbReference>
<proteinExistence type="inferred from homology"/>
<dbReference type="AlphaFoldDB" id="A0A6A4GE43"/>
<dbReference type="PRINTS" id="PR00081">
    <property type="entry name" value="GDHRDH"/>
</dbReference>
<dbReference type="SUPFAM" id="SSF51735">
    <property type="entry name" value="NAD(P)-binding Rossmann-fold domains"/>
    <property type="match status" value="1"/>
</dbReference>
<dbReference type="InterPro" id="IPR057326">
    <property type="entry name" value="KR_dom"/>
</dbReference>
<comment type="similarity">
    <text evidence="1">Belongs to the short-chain dehydrogenases/reductases (SDR) family.</text>
</comment>
<reference evidence="4" key="1">
    <citation type="journal article" date="2019" name="Environ. Microbiol.">
        <title>Fungal ecological strategies reflected in gene transcription - a case study of two litter decomposers.</title>
        <authorList>
            <person name="Barbi F."/>
            <person name="Kohler A."/>
            <person name="Barry K."/>
            <person name="Baskaran P."/>
            <person name="Daum C."/>
            <person name="Fauchery L."/>
            <person name="Ihrmark K."/>
            <person name="Kuo A."/>
            <person name="LaButti K."/>
            <person name="Lipzen A."/>
            <person name="Morin E."/>
            <person name="Grigoriev I.V."/>
            <person name="Henrissat B."/>
            <person name="Lindahl B."/>
            <person name="Martin F."/>
        </authorList>
    </citation>
    <scope>NUCLEOTIDE SEQUENCE</scope>
    <source>
        <strain evidence="4">JB14</strain>
    </source>
</reference>
<evidence type="ECO:0000256" key="2">
    <source>
        <dbReference type="ARBA" id="ARBA00023002"/>
    </source>
</evidence>
<feature type="domain" description="Ketoreductase" evidence="3">
    <location>
        <begin position="75"/>
        <end position="262"/>
    </location>
</feature>
<gene>
    <name evidence="4" type="ORF">BT96DRAFT_929575</name>
</gene>
<evidence type="ECO:0000259" key="3">
    <source>
        <dbReference type="SMART" id="SM00822"/>
    </source>
</evidence>
<evidence type="ECO:0000256" key="1">
    <source>
        <dbReference type="ARBA" id="ARBA00006484"/>
    </source>
</evidence>
<organism evidence="4 5">
    <name type="scientific">Gymnopus androsaceus JB14</name>
    <dbReference type="NCBI Taxonomy" id="1447944"/>
    <lineage>
        <taxon>Eukaryota</taxon>
        <taxon>Fungi</taxon>
        <taxon>Dikarya</taxon>
        <taxon>Basidiomycota</taxon>
        <taxon>Agaricomycotina</taxon>
        <taxon>Agaricomycetes</taxon>
        <taxon>Agaricomycetidae</taxon>
        <taxon>Agaricales</taxon>
        <taxon>Marasmiineae</taxon>
        <taxon>Omphalotaceae</taxon>
        <taxon>Gymnopus</taxon>
    </lineage>
</organism>
<keyword evidence="2" id="KW-0560">Oxidoreductase</keyword>
<accession>A0A6A4GE43</accession>
<dbReference type="Gene3D" id="3.40.50.720">
    <property type="entry name" value="NAD(P)-binding Rossmann-like Domain"/>
    <property type="match status" value="1"/>
</dbReference>
<protein>
    <submittedName>
        <fullName evidence="4">NAD-P-binding protein</fullName>
    </submittedName>
</protein>
<evidence type="ECO:0000313" key="5">
    <source>
        <dbReference type="Proteomes" id="UP000799118"/>
    </source>
</evidence>
<dbReference type="OrthoDB" id="1933717at2759"/>
<dbReference type="Pfam" id="PF00106">
    <property type="entry name" value="adh_short"/>
    <property type="match status" value="1"/>
</dbReference>
<keyword evidence="5" id="KW-1185">Reference proteome</keyword>
<dbReference type="InterPro" id="IPR002347">
    <property type="entry name" value="SDR_fam"/>
</dbReference>
<dbReference type="GO" id="GO:0016616">
    <property type="term" value="F:oxidoreductase activity, acting on the CH-OH group of donors, NAD or NADP as acceptor"/>
    <property type="evidence" value="ECO:0007669"/>
    <property type="project" value="UniProtKB-ARBA"/>
</dbReference>
<name>A0A6A4GE43_9AGAR</name>
<dbReference type="InterPro" id="IPR036291">
    <property type="entry name" value="NAD(P)-bd_dom_sf"/>
</dbReference>
<dbReference type="SMART" id="SM00822">
    <property type="entry name" value="PKS_KR"/>
    <property type="match status" value="1"/>
</dbReference>
<evidence type="ECO:0000313" key="4">
    <source>
        <dbReference type="EMBL" id="KAE9383816.1"/>
    </source>
</evidence>
<dbReference type="EMBL" id="ML770313">
    <property type="protein sequence ID" value="KAE9383816.1"/>
    <property type="molecule type" value="Genomic_DNA"/>
</dbReference>
<dbReference type="PANTHER" id="PTHR43008">
    <property type="entry name" value="BENZIL REDUCTASE"/>
    <property type="match status" value="1"/>
</dbReference>
<dbReference type="Proteomes" id="UP000799118">
    <property type="component" value="Unassembled WGS sequence"/>
</dbReference>
<dbReference type="GO" id="GO:0050664">
    <property type="term" value="F:oxidoreductase activity, acting on NAD(P)H, oxygen as acceptor"/>
    <property type="evidence" value="ECO:0007669"/>
    <property type="project" value="TreeGrafter"/>
</dbReference>
<sequence length="334" mass="36943">MIELKLSSVITADTRCDAPYKIAKILIYLIRKSTSSNNQSTMSFEIKDLPVTARHDVYEAISPEPYFSGTSFRGKIVVVVGASKGIGYSIASFYARAGATLVIVSRSQKTLDEARDRIVSESRTSSDVLALAADTADTKAIEEVIGKAVEKYGRLDVVVANSGASSPWTKRFSEQDPYNDWWKFMEVNLRGTYNVAHYALPHLTKSKGYFIAVTSMAAQFNIPFASAYAVSKVAVNRFIEYAAIEHPEVKSFSLHPGAIKTEGALGLESGMESMMVDTLQLPAATALKLTDGSGRFDWLSGRFVSANWDLEEVERVWKKDIVNKDFLKTRFIVE</sequence>